<evidence type="ECO:0000313" key="1">
    <source>
        <dbReference type="EMBL" id="TYQ00829.1"/>
    </source>
</evidence>
<name>A0A652YHW8_NOCGL</name>
<sequence>MKPSDQAVSATAVLAKAEKLEQLRRKMASIPARSDGTEPATPSVMLRSVDDREPTPIVATAQSTLRTLPVPPPIGDLLPHRGLARGTVVGVSGANSVLIGLLASVTASGGHAAVIGMPTLGLLAASEQGADLSKIALIADPKGSAVEVAAIVLEAMDLVILGLSGGAVTPSRARAVVARARSKGSVLVVTQGQWDGPDLRIEARVAGYAGLGEGRGRVTSVQLDVAATGKGFQRRTGRMEIREEAGISVWRSVAPIVTATPGDAPLRKAL</sequence>
<dbReference type="AlphaFoldDB" id="A0A652YHW8"/>
<comment type="caution">
    <text evidence="1">The sequence shown here is derived from an EMBL/GenBank/DDBJ whole genome shotgun (WGS) entry which is preliminary data.</text>
</comment>
<gene>
    <name evidence="1" type="ORF">FNL38_11143</name>
</gene>
<accession>A0A652YHW8</accession>
<dbReference type="EMBL" id="VNIQ01000011">
    <property type="protein sequence ID" value="TYQ00829.1"/>
    <property type="molecule type" value="Genomic_DNA"/>
</dbReference>
<proteinExistence type="predicted"/>
<reference evidence="1" key="1">
    <citation type="submission" date="2019-07" db="EMBL/GenBank/DDBJ databases">
        <title>Genomic Encyclopedia of Type Strains, Phase IV (KMG-IV): sequencing the most valuable type-strain genomes for metagenomic binning, comparative biology and taxonomic classification.</title>
        <authorList>
            <person name="Goeker M."/>
        </authorList>
    </citation>
    <scope>NUCLEOTIDE SEQUENCE</scope>
    <source>
        <strain evidence="1">DSM 44596</strain>
    </source>
</reference>
<organism evidence="1">
    <name type="scientific">Nocardia globerula</name>
    <dbReference type="NCBI Taxonomy" id="1818"/>
    <lineage>
        <taxon>Bacteria</taxon>
        <taxon>Bacillati</taxon>
        <taxon>Actinomycetota</taxon>
        <taxon>Actinomycetes</taxon>
        <taxon>Mycobacteriales</taxon>
        <taxon>Nocardiaceae</taxon>
        <taxon>Nocardia</taxon>
    </lineage>
</organism>
<protein>
    <submittedName>
        <fullName evidence="1">Uncharacterized protein</fullName>
    </submittedName>
</protein>